<comment type="caution">
    <text evidence="1">The sequence shown here is derived from an EMBL/GenBank/DDBJ whole genome shotgun (WGS) entry which is preliminary data.</text>
</comment>
<gene>
    <name evidence="1" type="ORF">Lalb_Chr06g0168471</name>
</gene>
<evidence type="ECO:0000313" key="2">
    <source>
        <dbReference type="Proteomes" id="UP000447434"/>
    </source>
</evidence>
<sequence>MLMASSSLSFFCPLSYSMKQMRLQFPLKRVEGSWEASRYVHYALAVVVLKGCACPLLVAMPSIAPFPTNLLASVPSPLRLVIAFNVRFKENYISSYKISYKFSERKVTCVTKRYFV</sequence>
<dbReference type="EMBL" id="WOCE01000006">
    <property type="protein sequence ID" value="KAE9612011.1"/>
    <property type="molecule type" value="Genomic_DNA"/>
</dbReference>
<name>A0A6A4QDW0_LUPAL</name>
<organism evidence="1 2">
    <name type="scientific">Lupinus albus</name>
    <name type="common">White lupine</name>
    <name type="synonym">Lupinus termis</name>
    <dbReference type="NCBI Taxonomy" id="3870"/>
    <lineage>
        <taxon>Eukaryota</taxon>
        <taxon>Viridiplantae</taxon>
        <taxon>Streptophyta</taxon>
        <taxon>Embryophyta</taxon>
        <taxon>Tracheophyta</taxon>
        <taxon>Spermatophyta</taxon>
        <taxon>Magnoliopsida</taxon>
        <taxon>eudicotyledons</taxon>
        <taxon>Gunneridae</taxon>
        <taxon>Pentapetalae</taxon>
        <taxon>rosids</taxon>
        <taxon>fabids</taxon>
        <taxon>Fabales</taxon>
        <taxon>Fabaceae</taxon>
        <taxon>Papilionoideae</taxon>
        <taxon>50 kb inversion clade</taxon>
        <taxon>genistoids sensu lato</taxon>
        <taxon>core genistoids</taxon>
        <taxon>Genisteae</taxon>
        <taxon>Lupinus</taxon>
    </lineage>
</organism>
<keyword evidence="2" id="KW-1185">Reference proteome</keyword>
<reference evidence="2" key="1">
    <citation type="journal article" date="2020" name="Nat. Commun.">
        <title>Genome sequence of the cluster root forming white lupin.</title>
        <authorList>
            <person name="Hufnagel B."/>
            <person name="Marques A."/>
            <person name="Soriano A."/>
            <person name="Marques L."/>
            <person name="Divol F."/>
            <person name="Doumas P."/>
            <person name="Sallet E."/>
            <person name="Mancinotti D."/>
            <person name="Carrere S."/>
            <person name="Marande W."/>
            <person name="Arribat S."/>
            <person name="Keller J."/>
            <person name="Huneau C."/>
            <person name="Blein T."/>
            <person name="Aime D."/>
            <person name="Laguerre M."/>
            <person name="Taylor J."/>
            <person name="Schubert V."/>
            <person name="Nelson M."/>
            <person name="Geu-Flores F."/>
            <person name="Crespi M."/>
            <person name="Gallardo-Guerrero K."/>
            <person name="Delaux P.-M."/>
            <person name="Salse J."/>
            <person name="Berges H."/>
            <person name="Guyot R."/>
            <person name="Gouzy J."/>
            <person name="Peret B."/>
        </authorList>
    </citation>
    <scope>NUCLEOTIDE SEQUENCE [LARGE SCALE GENOMIC DNA]</scope>
    <source>
        <strain evidence="2">cv. Amiga</strain>
    </source>
</reference>
<dbReference type="AlphaFoldDB" id="A0A6A4QDW0"/>
<dbReference type="OrthoDB" id="10529024at2759"/>
<protein>
    <submittedName>
        <fullName evidence="1">Uncharacterized protein</fullName>
    </submittedName>
</protein>
<evidence type="ECO:0000313" key="1">
    <source>
        <dbReference type="EMBL" id="KAE9612011.1"/>
    </source>
</evidence>
<proteinExistence type="predicted"/>
<dbReference type="Proteomes" id="UP000447434">
    <property type="component" value="Chromosome 6"/>
</dbReference>
<accession>A0A6A4QDW0</accession>